<evidence type="ECO:0008006" key="3">
    <source>
        <dbReference type="Google" id="ProtNLM"/>
    </source>
</evidence>
<dbReference type="RefSeq" id="WP_014434747.1">
    <property type="nucleotide sequence ID" value="NC_017079.1"/>
</dbReference>
<accession>I0I8D3</accession>
<dbReference type="STRING" id="926550.CLDAP_34810"/>
<dbReference type="KEGG" id="cap:CLDAP_34810"/>
<organism evidence="1 2">
    <name type="scientific">Caldilinea aerophila (strain DSM 14535 / JCM 11387 / NBRC 104270 / STL-6-O1)</name>
    <dbReference type="NCBI Taxonomy" id="926550"/>
    <lineage>
        <taxon>Bacteria</taxon>
        <taxon>Bacillati</taxon>
        <taxon>Chloroflexota</taxon>
        <taxon>Caldilineae</taxon>
        <taxon>Caldilineales</taxon>
        <taxon>Caldilineaceae</taxon>
        <taxon>Caldilinea</taxon>
    </lineage>
</organism>
<dbReference type="HOGENOM" id="CLU_1493545_0_0_0"/>
<dbReference type="AlphaFoldDB" id="I0I8D3"/>
<protein>
    <recommendedName>
        <fullName evidence="3">Lipoprotein</fullName>
    </recommendedName>
</protein>
<evidence type="ECO:0000313" key="2">
    <source>
        <dbReference type="Proteomes" id="UP000007880"/>
    </source>
</evidence>
<dbReference type="PROSITE" id="PS51257">
    <property type="entry name" value="PROKAR_LIPOPROTEIN"/>
    <property type="match status" value="1"/>
</dbReference>
<proteinExistence type="predicted"/>
<gene>
    <name evidence="1" type="ordered locus">CLDAP_34810</name>
</gene>
<dbReference type="Proteomes" id="UP000007880">
    <property type="component" value="Chromosome"/>
</dbReference>
<dbReference type="EMBL" id="AP012337">
    <property type="protein sequence ID" value="BAM01521.1"/>
    <property type="molecule type" value="Genomic_DNA"/>
</dbReference>
<keyword evidence="2" id="KW-1185">Reference proteome</keyword>
<reference evidence="1 2" key="1">
    <citation type="submission" date="2012-02" db="EMBL/GenBank/DDBJ databases">
        <title>Complete genome sequence of Caldilinea aerophila DSM 14535 (= NBRC 102666).</title>
        <authorList>
            <person name="Oguchi A."/>
            <person name="Hosoyama A."/>
            <person name="Sekine M."/>
            <person name="Fukai R."/>
            <person name="Kato Y."/>
            <person name="Nakamura S."/>
            <person name="Hanada S."/>
            <person name="Yamazaki S."/>
            <person name="Fujita N."/>
        </authorList>
    </citation>
    <scope>NUCLEOTIDE SEQUENCE [LARGE SCALE GENOMIC DNA]</scope>
    <source>
        <strain evidence="2">DSM 14535 / JCM 11387 / NBRC 104270 / STL-6-O1</strain>
    </source>
</reference>
<evidence type="ECO:0000313" key="1">
    <source>
        <dbReference type="EMBL" id="BAM01521.1"/>
    </source>
</evidence>
<sequence>MNWTRLPHLWPLLAVAALLLAGCAYYSYGPRNPPPAPLCDELAQQEESPANIPFETIVRNSGSGDLWESKDPALFVLTSAEDISQIEQYIAPNAAAALKATDFEDAVVLAVFSSWMGSAGWSFCATSITQQQNEVFLHTHLIDSPIHPPSAAFYYHLLQVPRDRLPSGEVTFHLALTRHDYDYTLAQFNEFAEESVVSITRSLP</sequence>
<name>I0I8D3_CALAS</name>